<dbReference type="InterPro" id="IPR001810">
    <property type="entry name" value="F-box_dom"/>
</dbReference>
<organism evidence="2 3">
    <name type="scientific">Gonapodya prolifera (strain JEL478)</name>
    <name type="common">Monoblepharis prolifera</name>
    <dbReference type="NCBI Taxonomy" id="1344416"/>
    <lineage>
        <taxon>Eukaryota</taxon>
        <taxon>Fungi</taxon>
        <taxon>Fungi incertae sedis</taxon>
        <taxon>Chytridiomycota</taxon>
        <taxon>Chytridiomycota incertae sedis</taxon>
        <taxon>Monoblepharidomycetes</taxon>
        <taxon>Monoblepharidales</taxon>
        <taxon>Gonapodyaceae</taxon>
        <taxon>Gonapodya</taxon>
    </lineage>
</organism>
<name>A0A139A1R2_GONPJ</name>
<dbReference type="EMBL" id="KQ965816">
    <property type="protein sequence ID" value="KXS10702.1"/>
    <property type="molecule type" value="Genomic_DNA"/>
</dbReference>
<dbReference type="OrthoDB" id="722566at2759"/>
<accession>A0A139A1R2</accession>
<dbReference type="AlphaFoldDB" id="A0A139A1R2"/>
<evidence type="ECO:0000259" key="1">
    <source>
        <dbReference type="PROSITE" id="PS50181"/>
    </source>
</evidence>
<feature type="domain" description="F-box" evidence="1">
    <location>
        <begin position="34"/>
        <end position="80"/>
    </location>
</feature>
<keyword evidence="3" id="KW-1185">Reference proteome</keyword>
<dbReference type="CDD" id="cd09917">
    <property type="entry name" value="F-box_SF"/>
    <property type="match status" value="1"/>
</dbReference>
<dbReference type="Proteomes" id="UP000070544">
    <property type="component" value="Unassembled WGS sequence"/>
</dbReference>
<gene>
    <name evidence="2" type="ORF">M427DRAFT_464175</name>
</gene>
<protein>
    <recommendedName>
        <fullName evidence="1">F-box domain-containing protein</fullName>
    </recommendedName>
</protein>
<reference evidence="2 3" key="1">
    <citation type="journal article" date="2015" name="Genome Biol. Evol.">
        <title>Phylogenomic analyses indicate that early fungi evolved digesting cell walls of algal ancestors of land plants.</title>
        <authorList>
            <person name="Chang Y."/>
            <person name="Wang S."/>
            <person name="Sekimoto S."/>
            <person name="Aerts A.L."/>
            <person name="Choi C."/>
            <person name="Clum A."/>
            <person name="LaButti K.M."/>
            <person name="Lindquist E.A."/>
            <person name="Yee Ngan C."/>
            <person name="Ohm R.A."/>
            <person name="Salamov A.A."/>
            <person name="Grigoriev I.V."/>
            <person name="Spatafora J.W."/>
            <person name="Berbee M.L."/>
        </authorList>
    </citation>
    <scope>NUCLEOTIDE SEQUENCE [LARGE SCALE GENOMIC DNA]</scope>
    <source>
        <strain evidence="2 3">JEL478</strain>
    </source>
</reference>
<dbReference type="Gene3D" id="1.20.1280.50">
    <property type="match status" value="1"/>
</dbReference>
<sequence>MSDAHQFAHLPVIDALVSPRPTLPLAASTDQNGSYRLLDLPNEVLHAIFAFLATDSLINLSFTCHSGCSIVRQLKTWSRHHLQVELNVYRSSTEFETAIKRAVTAPRLRIYSGYATVFVNSVTAITLDAGADHLPIDIALIFRIMDTFTALKEARFIGCLSSGLSLVETVVSSAANTQRPMARWMARGNLKLLDFSDGENMVRKRSAGPLGRNNPPPLLAWGNSPKNVQQFMDLGLTSFQLLFIVYQITYYPQLCSQCYREPSYSWCSPGLCFLCAEAHRTCVQCGTDQAENVLGNVLCQEYCYERSQSCVSCRGSTGWTPCSVAACKIEQCPMCIDGACAVCGGVAYLCRRHTDTQCSCDLLCVTCYKEDMCPKCGQNSGC</sequence>
<dbReference type="InterPro" id="IPR036047">
    <property type="entry name" value="F-box-like_dom_sf"/>
</dbReference>
<dbReference type="PROSITE" id="PS50181">
    <property type="entry name" value="FBOX"/>
    <property type="match status" value="1"/>
</dbReference>
<evidence type="ECO:0000313" key="3">
    <source>
        <dbReference type="Proteomes" id="UP000070544"/>
    </source>
</evidence>
<proteinExistence type="predicted"/>
<dbReference type="Pfam" id="PF12937">
    <property type="entry name" value="F-box-like"/>
    <property type="match status" value="1"/>
</dbReference>
<dbReference type="SUPFAM" id="SSF81383">
    <property type="entry name" value="F-box domain"/>
    <property type="match status" value="1"/>
</dbReference>
<evidence type="ECO:0000313" key="2">
    <source>
        <dbReference type="EMBL" id="KXS10702.1"/>
    </source>
</evidence>